<name>A0A7W2L5X6_PSEPU</name>
<dbReference type="Proteomes" id="UP000553948">
    <property type="component" value="Unassembled WGS sequence"/>
</dbReference>
<dbReference type="RefSeq" id="WP_182387714.1">
    <property type="nucleotide sequence ID" value="NZ_JACGDG010000030.1"/>
</dbReference>
<sequence>MFDVDELIYEVGRAEFFSKLGCATDLKSGVIYVESIFKVFVEPVESDFEGCYKDLEWLPTSPTQQDPFNVFPKPRKELVDSRLRVSKAVMQSIKSVPKYKFVCGSHDFSIAARNAACFAFRQYVSESYYGDKCVWSKVIDLYFSGRWPVGYSRDRIIAI</sequence>
<comment type="caution">
    <text evidence="1">The sequence shown here is derived from an EMBL/GenBank/DDBJ whole genome shotgun (WGS) entry which is preliminary data.</text>
</comment>
<dbReference type="EMBL" id="JACGDG010000030">
    <property type="protein sequence ID" value="MBA6118965.1"/>
    <property type="molecule type" value="Genomic_DNA"/>
</dbReference>
<evidence type="ECO:0000313" key="2">
    <source>
        <dbReference type="Proteomes" id="UP000553948"/>
    </source>
</evidence>
<proteinExistence type="predicted"/>
<organism evidence="1 2">
    <name type="scientific">Pseudomonas putida</name>
    <name type="common">Arthrobacter siderocapsulatus</name>
    <dbReference type="NCBI Taxonomy" id="303"/>
    <lineage>
        <taxon>Bacteria</taxon>
        <taxon>Pseudomonadati</taxon>
        <taxon>Pseudomonadota</taxon>
        <taxon>Gammaproteobacteria</taxon>
        <taxon>Pseudomonadales</taxon>
        <taxon>Pseudomonadaceae</taxon>
        <taxon>Pseudomonas</taxon>
    </lineage>
</organism>
<accession>A0A7W2L5X6</accession>
<evidence type="ECO:0000313" key="1">
    <source>
        <dbReference type="EMBL" id="MBA6118965.1"/>
    </source>
</evidence>
<dbReference type="AlphaFoldDB" id="A0A7W2L5X6"/>
<reference evidence="1 2" key="1">
    <citation type="submission" date="2020-07" db="EMBL/GenBank/DDBJ databases">
        <title>Diversity of carbapenemase encoding genes among Pseudomonas putida group clinical isolates in a tertiary Brazilian hospital.</title>
        <authorList>
            <person name="Alberto-Lei F."/>
            <person name="Nodari C.S."/>
            <person name="Streling A.P."/>
            <person name="Paulino J.T."/>
            <person name="Bessa-Neto F.O."/>
            <person name="Cayo R."/>
            <person name="Gales A.C."/>
        </authorList>
    </citation>
    <scope>NUCLEOTIDE SEQUENCE [LARGE SCALE GENOMIC DNA]</scope>
    <source>
        <strain evidence="1 2">12464</strain>
    </source>
</reference>
<gene>
    <name evidence="1" type="ORF">H4C47_24960</name>
</gene>
<protein>
    <submittedName>
        <fullName evidence="1">Uncharacterized protein</fullName>
    </submittedName>
</protein>